<dbReference type="AlphaFoldDB" id="A0A4Z0ZXF7"/>
<gene>
    <name evidence="1" type="ORF">EHQ62_18395</name>
</gene>
<evidence type="ECO:0000313" key="1">
    <source>
        <dbReference type="EMBL" id="TGL56921.1"/>
    </source>
</evidence>
<dbReference type="EMBL" id="RQGH01000040">
    <property type="protein sequence ID" value="TGL56921.1"/>
    <property type="molecule type" value="Genomic_DNA"/>
</dbReference>
<name>A0A4Z0ZXF7_9LEPT</name>
<dbReference type="RefSeq" id="WP_135645605.1">
    <property type="nucleotide sequence ID" value="NZ_RQGH01000040.1"/>
</dbReference>
<keyword evidence="2" id="KW-1185">Reference proteome</keyword>
<accession>A0A4Z0ZXF7</accession>
<sequence>MNETDMVTEILEIFWKEKLRFAQYCFDELATLDAQTFQEKGKTGKSPQWVLGQMISYDKTFRFYLPIALKISSFFFFHSFKDQEIEKDLETIRDHYTPPAFPSHFWEIHITEAKELKIKALDPLVAVQCESWKEVLTQLEAKLSLISESDAYRKRYTSLTGIHTISGAINNSTEFCHYLWNRHMGNPN</sequence>
<protein>
    <submittedName>
        <fullName evidence="1">Uncharacterized protein</fullName>
    </submittedName>
</protein>
<reference evidence="1" key="1">
    <citation type="journal article" date="2019" name="PLoS Negl. Trop. Dis.">
        <title>Revisiting the worldwide diversity of Leptospira species in the environment.</title>
        <authorList>
            <person name="Vincent A.T."/>
            <person name="Schiettekatte O."/>
            <person name="Bourhy P."/>
            <person name="Veyrier F.J."/>
            <person name="Picardeau M."/>
        </authorList>
    </citation>
    <scope>NUCLEOTIDE SEQUENCE [LARGE SCALE GENOMIC DNA]</scope>
    <source>
        <strain evidence="1">201702451</strain>
    </source>
</reference>
<proteinExistence type="predicted"/>
<organism evidence="1 2">
    <name type="scientific">Leptospira jelokensis</name>
    <dbReference type="NCBI Taxonomy" id="2484931"/>
    <lineage>
        <taxon>Bacteria</taxon>
        <taxon>Pseudomonadati</taxon>
        <taxon>Spirochaetota</taxon>
        <taxon>Spirochaetia</taxon>
        <taxon>Leptospirales</taxon>
        <taxon>Leptospiraceae</taxon>
        <taxon>Leptospira</taxon>
    </lineage>
</organism>
<comment type="caution">
    <text evidence="1">The sequence shown here is derived from an EMBL/GenBank/DDBJ whole genome shotgun (WGS) entry which is preliminary data.</text>
</comment>
<evidence type="ECO:0000313" key="2">
    <source>
        <dbReference type="Proteomes" id="UP000297567"/>
    </source>
</evidence>
<dbReference type="Proteomes" id="UP000297567">
    <property type="component" value="Unassembled WGS sequence"/>
</dbReference>